<sequence>MPMAWRDMWPKRSAPWPGHGTGPPWAQPSWRDHT</sequence>
<evidence type="ECO:0000313" key="2">
    <source>
        <dbReference type="EMBL" id="KAF8769738.1"/>
    </source>
</evidence>
<dbReference type="EMBL" id="JACEFO010000430">
    <property type="protein sequence ID" value="KAF8769738.1"/>
    <property type="molecule type" value="Genomic_DNA"/>
</dbReference>
<name>A0A835FQL6_9POAL</name>
<keyword evidence="3" id="KW-1185">Reference proteome</keyword>
<accession>A0A835FQL6</accession>
<evidence type="ECO:0000256" key="1">
    <source>
        <dbReference type="SAM" id="MobiDB-lite"/>
    </source>
</evidence>
<evidence type="ECO:0000313" key="3">
    <source>
        <dbReference type="Proteomes" id="UP000636709"/>
    </source>
</evidence>
<gene>
    <name evidence="2" type="ORF">HU200_006347</name>
</gene>
<organism evidence="2 3">
    <name type="scientific">Digitaria exilis</name>
    <dbReference type="NCBI Taxonomy" id="1010633"/>
    <lineage>
        <taxon>Eukaryota</taxon>
        <taxon>Viridiplantae</taxon>
        <taxon>Streptophyta</taxon>
        <taxon>Embryophyta</taxon>
        <taxon>Tracheophyta</taxon>
        <taxon>Spermatophyta</taxon>
        <taxon>Magnoliopsida</taxon>
        <taxon>Liliopsida</taxon>
        <taxon>Poales</taxon>
        <taxon>Poaceae</taxon>
        <taxon>PACMAD clade</taxon>
        <taxon>Panicoideae</taxon>
        <taxon>Panicodae</taxon>
        <taxon>Paniceae</taxon>
        <taxon>Anthephorinae</taxon>
        <taxon>Digitaria</taxon>
    </lineage>
</organism>
<dbReference type="Proteomes" id="UP000636709">
    <property type="component" value="Unassembled WGS sequence"/>
</dbReference>
<comment type="caution">
    <text evidence="2">The sequence shown here is derived from an EMBL/GenBank/DDBJ whole genome shotgun (WGS) entry which is preliminary data.</text>
</comment>
<proteinExistence type="predicted"/>
<reference evidence="2" key="1">
    <citation type="submission" date="2020-07" db="EMBL/GenBank/DDBJ databases">
        <title>Genome sequence and genetic diversity analysis of an under-domesticated orphan crop, white fonio (Digitaria exilis).</title>
        <authorList>
            <person name="Bennetzen J.L."/>
            <person name="Chen S."/>
            <person name="Ma X."/>
            <person name="Wang X."/>
            <person name="Yssel A.E.J."/>
            <person name="Chaluvadi S.R."/>
            <person name="Johnson M."/>
            <person name="Gangashetty P."/>
            <person name="Hamidou F."/>
            <person name="Sanogo M.D."/>
            <person name="Zwaenepoel A."/>
            <person name="Wallace J."/>
            <person name="Van De Peer Y."/>
            <person name="Van Deynze A."/>
        </authorList>
    </citation>
    <scope>NUCLEOTIDE SEQUENCE</scope>
    <source>
        <tissue evidence="2">Leaves</tissue>
    </source>
</reference>
<protein>
    <submittedName>
        <fullName evidence="2">Uncharacterized protein</fullName>
    </submittedName>
</protein>
<dbReference type="AlphaFoldDB" id="A0A835FQL6"/>
<feature type="region of interest" description="Disordered" evidence="1">
    <location>
        <begin position="1"/>
        <end position="34"/>
    </location>
</feature>